<dbReference type="AlphaFoldDB" id="A0A137P248"/>
<proteinExistence type="inferred from homology"/>
<comment type="similarity">
    <text evidence="4 12">Belongs to the serine/threonine dehydratase family.</text>
</comment>
<dbReference type="GO" id="GO:0006567">
    <property type="term" value="P:L-threonine catabolic process"/>
    <property type="evidence" value="ECO:0007669"/>
    <property type="project" value="EnsemblFungi"/>
</dbReference>
<evidence type="ECO:0000256" key="11">
    <source>
        <dbReference type="ARBA" id="ARBA00023304"/>
    </source>
</evidence>
<keyword evidence="10 12" id="KW-0456">Lyase</keyword>
<keyword evidence="9 12" id="KW-0663">Pyridoxal phosphate</keyword>
<dbReference type="PROSITE" id="PS51672">
    <property type="entry name" value="ACT_LIKE"/>
    <property type="match status" value="2"/>
</dbReference>
<dbReference type="NCBIfam" id="TIGR01124">
    <property type="entry name" value="ilvA_2Cterm"/>
    <property type="match status" value="1"/>
</dbReference>
<dbReference type="FunFam" id="3.40.50.1100:FF:000008">
    <property type="entry name" value="L-threonine dehydratase"/>
    <property type="match status" value="1"/>
</dbReference>
<evidence type="ECO:0000256" key="1">
    <source>
        <dbReference type="ARBA" id="ARBA00001274"/>
    </source>
</evidence>
<dbReference type="InterPro" id="IPR045865">
    <property type="entry name" value="ACT-like_dom_sf"/>
</dbReference>
<dbReference type="InterPro" id="IPR036052">
    <property type="entry name" value="TrpB-like_PALP_sf"/>
</dbReference>
<dbReference type="InterPro" id="IPR000634">
    <property type="entry name" value="Ser/Thr_deHydtase_PyrdxlP-BS"/>
</dbReference>
<dbReference type="EMBL" id="KQ964553">
    <property type="protein sequence ID" value="KXN68969.1"/>
    <property type="molecule type" value="Genomic_DNA"/>
</dbReference>
<evidence type="ECO:0000256" key="2">
    <source>
        <dbReference type="ARBA" id="ARBA00001933"/>
    </source>
</evidence>
<dbReference type="PANTHER" id="PTHR48078:SF11">
    <property type="entry name" value="THREONINE DEHYDRATASE, MITOCHONDRIAL"/>
    <property type="match status" value="1"/>
</dbReference>
<evidence type="ECO:0000256" key="3">
    <source>
        <dbReference type="ARBA" id="ARBA00004810"/>
    </source>
</evidence>
<evidence type="ECO:0000256" key="5">
    <source>
        <dbReference type="ARBA" id="ARBA00011881"/>
    </source>
</evidence>
<dbReference type="InterPro" id="IPR001721">
    <property type="entry name" value="TD_ACT-like"/>
</dbReference>
<dbReference type="InterPro" id="IPR001926">
    <property type="entry name" value="TrpB-like_PALP"/>
</dbReference>
<keyword evidence="11 12" id="KW-0100">Branched-chain amino acid biosynthesis</keyword>
<dbReference type="PROSITE" id="PS00165">
    <property type="entry name" value="DEHYDRATASE_SER_THR"/>
    <property type="match status" value="1"/>
</dbReference>
<keyword evidence="7 12" id="KW-0412">Isoleucine biosynthesis</keyword>
<protein>
    <recommendedName>
        <fullName evidence="12">Threonine dehydratase</fullName>
        <ecNumber evidence="12">4.3.1.19</ecNumber>
    </recommendedName>
    <alternativeName>
        <fullName evidence="12">Threonine deaminase</fullName>
    </alternativeName>
</protein>
<feature type="domain" description="ACT-like" evidence="13">
    <location>
        <begin position="378"/>
        <end position="453"/>
    </location>
</feature>
<dbReference type="UniPathway" id="UPA00047">
    <property type="reaction ID" value="UER00054"/>
</dbReference>
<dbReference type="InterPro" id="IPR050147">
    <property type="entry name" value="Ser/Thr_Dehydratase"/>
</dbReference>
<dbReference type="PANTHER" id="PTHR48078">
    <property type="entry name" value="THREONINE DEHYDRATASE, MITOCHONDRIAL-RELATED"/>
    <property type="match status" value="1"/>
</dbReference>
<dbReference type="InterPro" id="IPR038110">
    <property type="entry name" value="TD_ACT-like_sf"/>
</dbReference>
<dbReference type="Pfam" id="PF00585">
    <property type="entry name" value="Thr_dehydrat_C"/>
    <property type="match status" value="2"/>
</dbReference>
<dbReference type="Proteomes" id="UP000070444">
    <property type="component" value="Unassembled WGS sequence"/>
</dbReference>
<dbReference type="CDD" id="cd01562">
    <property type="entry name" value="Thr-dehyd"/>
    <property type="match status" value="1"/>
</dbReference>
<dbReference type="CDD" id="cd04906">
    <property type="entry name" value="ACT_ThrD-I_1"/>
    <property type="match status" value="1"/>
</dbReference>
<accession>A0A137P248</accession>
<gene>
    <name evidence="14" type="ORF">CONCODRAFT_8667</name>
</gene>
<comment type="catalytic activity">
    <reaction evidence="1 12">
        <text>L-threonine = 2-oxobutanoate + NH4(+)</text>
        <dbReference type="Rhea" id="RHEA:22108"/>
        <dbReference type="ChEBI" id="CHEBI:16763"/>
        <dbReference type="ChEBI" id="CHEBI:28938"/>
        <dbReference type="ChEBI" id="CHEBI:57926"/>
        <dbReference type="EC" id="4.3.1.19"/>
    </reaction>
</comment>
<evidence type="ECO:0000256" key="8">
    <source>
        <dbReference type="ARBA" id="ARBA00022737"/>
    </source>
</evidence>
<reference evidence="14 15" key="1">
    <citation type="journal article" date="2015" name="Genome Biol. Evol.">
        <title>Phylogenomic analyses indicate that early fungi evolved digesting cell walls of algal ancestors of land plants.</title>
        <authorList>
            <person name="Chang Y."/>
            <person name="Wang S."/>
            <person name="Sekimoto S."/>
            <person name="Aerts A.L."/>
            <person name="Choi C."/>
            <person name="Clum A."/>
            <person name="LaButti K.M."/>
            <person name="Lindquist E.A."/>
            <person name="Yee Ngan C."/>
            <person name="Ohm R.A."/>
            <person name="Salamov A.A."/>
            <person name="Grigoriev I.V."/>
            <person name="Spatafora J.W."/>
            <person name="Berbee M.L."/>
        </authorList>
    </citation>
    <scope>NUCLEOTIDE SEQUENCE [LARGE SCALE GENOMIC DNA]</scope>
    <source>
        <strain evidence="14 15">NRRL 28638</strain>
    </source>
</reference>
<comment type="pathway">
    <text evidence="3 12">Amino-acid biosynthesis; L-isoleucine biosynthesis; 2-oxobutanoate from L-threonine: step 1/1.</text>
</comment>
<dbReference type="CDD" id="cd04907">
    <property type="entry name" value="ACT_ThrD-I_2"/>
    <property type="match status" value="1"/>
</dbReference>
<evidence type="ECO:0000256" key="6">
    <source>
        <dbReference type="ARBA" id="ARBA00022605"/>
    </source>
</evidence>
<dbReference type="GO" id="GO:1901705">
    <property type="term" value="P:L-isoleucine biosynthetic process"/>
    <property type="evidence" value="ECO:0007669"/>
    <property type="project" value="EnsemblFungi"/>
</dbReference>
<dbReference type="Gene3D" id="3.40.1020.10">
    <property type="entry name" value="Biosynthetic Threonine Deaminase, Domain 3"/>
    <property type="match status" value="1"/>
</dbReference>
<dbReference type="Pfam" id="PF00291">
    <property type="entry name" value="PALP"/>
    <property type="match status" value="1"/>
</dbReference>
<dbReference type="GO" id="GO:0004794">
    <property type="term" value="F:threonine deaminase activity"/>
    <property type="evidence" value="ECO:0007669"/>
    <property type="project" value="UniProtKB-UniRule"/>
</dbReference>
<evidence type="ECO:0000313" key="14">
    <source>
        <dbReference type="EMBL" id="KXN68969.1"/>
    </source>
</evidence>
<organism evidence="14 15">
    <name type="scientific">Conidiobolus coronatus (strain ATCC 28846 / CBS 209.66 / NRRL 28638)</name>
    <name type="common">Delacroixia coronata</name>
    <dbReference type="NCBI Taxonomy" id="796925"/>
    <lineage>
        <taxon>Eukaryota</taxon>
        <taxon>Fungi</taxon>
        <taxon>Fungi incertae sedis</taxon>
        <taxon>Zoopagomycota</taxon>
        <taxon>Entomophthoromycotina</taxon>
        <taxon>Entomophthoromycetes</taxon>
        <taxon>Entomophthorales</taxon>
        <taxon>Ancylistaceae</taxon>
        <taxon>Conidiobolus</taxon>
    </lineage>
</organism>
<keyword evidence="15" id="KW-1185">Reference proteome</keyword>
<sequence length="556" mass="62169">MTKLDNSYPEDYLPLILTAPVYDVCDETPLTKAKNLSTKFNCNFLLKREDLQPVFSFKLRGAYTCLKNLTAEEKANGVVACSAGNHAQGVALAAQKLGIDAKIVMPLATPAIKWENVKRLGATVVLYGNDFDEAKEECMRLVEEEKRINIPPYDHPQVIAGQGTVAVEILRQCSMGKIDAIFCCVGGGGLISGVAAYVKRLYPNIKIIGVETVDSYAMFESLKTGKPVELQQVGLFADGAAVRLVGNETFRLCYEHLDGHILVTNDEICAAIKDIFEDTRSIVEPAGALSVAGLKKWIKINEGKQVSLDSLKFTATPDPNQRFFYNQKYDLLLSNKFVPSELTDEQPTYIAVTSGANMNFNRLRFVADRAELGLNKEALISVVIPERPGAFIALHNLILPRAITSFTYRYSDPDHAYIFSSFSLLDPSQKKKEIRELFEQLEKNGMQATDLTNNELAKDHGRFLIGGRASVPDERLYRFEFPERPDALFNFLKGLKFGWNVSLFQYRNTGGDTGKVLVGIQVPEQDLEELNDFLVRLNYPFVDETNNYVFTKFLTQ</sequence>
<keyword evidence="6 12" id="KW-0028">Amino-acid biosynthesis</keyword>
<dbReference type="Gene3D" id="3.40.50.1100">
    <property type="match status" value="2"/>
</dbReference>
<dbReference type="OMA" id="TRFEYTK"/>
<evidence type="ECO:0000256" key="4">
    <source>
        <dbReference type="ARBA" id="ARBA00010869"/>
    </source>
</evidence>
<evidence type="ECO:0000256" key="12">
    <source>
        <dbReference type="RuleBase" id="RU362012"/>
    </source>
</evidence>
<dbReference type="EC" id="4.3.1.19" evidence="12"/>
<feature type="domain" description="ACT-like" evidence="13">
    <location>
        <begin position="475"/>
        <end position="546"/>
    </location>
</feature>
<evidence type="ECO:0000256" key="7">
    <source>
        <dbReference type="ARBA" id="ARBA00022624"/>
    </source>
</evidence>
<evidence type="ECO:0000256" key="9">
    <source>
        <dbReference type="ARBA" id="ARBA00022898"/>
    </source>
</evidence>
<evidence type="ECO:0000256" key="10">
    <source>
        <dbReference type="ARBA" id="ARBA00023239"/>
    </source>
</evidence>
<evidence type="ECO:0000259" key="13">
    <source>
        <dbReference type="PROSITE" id="PS51672"/>
    </source>
</evidence>
<dbReference type="SUPFAM" id="SSF53686">
    <property type="entry name" value="Tryptophan synthase beta subunit-like PLP-dependent enzymes"/>
    <property type="match status" value="1"/>
</dbReference>
<comment type="subunit">
    <text evidence="5">Homotetramer.</text>
</comment>
<dbReference type="GO" id="GO:0006565">
    <property type="term" value="P:L-serine catabolic process"/>
    <property type="evidence" value="ECO:0007669"/>
    <property type="project" value="TreeGrafter"/>
</dbReference>
<dbReference type="STRING" id="796925.A0A137P248"/>
<dbReference type="GO" id="GO:0003941">
    <property type="term" value="F:L-serine ammonia-lyase activity"/>
    <property type="evidence" value="ECO:0007669"/>
    <property type="project" value="TreeGrafter"/>
</dbReference>
<dbReference type="OrthoDB" id="4418812at2759"/>
<name>A0A137P248_CONC2</name>
<comment type="cofactor">
    <cofactor evidence="2 12">
        <name>pyridoxal 5'-phosphate</name>
        <dbReference type="ChEBI" id="CHEBI:597326"/>
    </cofactor>
</comment>
<dbReference type="InterPro" id="IPR005787">
    <property type="entry name" value="Thr_deHydtase_biosynth"/>
</dbReference>
<dbReference type="FunFam" id="3.40.1020.10:FF:000001">
    <property type="entry name" value="L-threonine dehydratase"/>
    <property type="match status" value="1"/>
</dbReference>
<dbReference type="GO" id="GO:0030170">
    <property type="term" value="F:pyridoxal phosphate binding"/>
    <property type="evidence" value="ECO:0007669"/>
    <property type="project" value="InterPro"/>
</dbReference>
<keyword evidence="8" id="KW-0677">Repeat</keyword>
<dbReference type="SUPFAM" id="SSF55021">
    <property type="entry name" value="ACT-like"/>
    <property type="match status" value="2"/>
</dbReference>
<evidence type="ECO:0000313" key="15">
    <source>
        <dbReference type="Proteomes" id="UP000070444"/>
    </source>
</evidence>